<sequence>MKVYESLRQELKKRPLNVERILRHAEYKRLADVYDELYETRARELKLYEQKAELQKWLCYLLDKVEEMIAPEQRLIIYDELLAL</sequence>
<dbReference type="EMBL" id="JBEDUW010000007">
    <property type="protein sequence ID" value="KAK9910266.1"/>
    <property type="molecule type" value="Genomic_DNA"/>
</dbReference>
<protein>
    <submittedName>
        <fullName evidence="1">Uncharacterized protein</fullName>
    </submittedName>
</protein>
<accession>A0AAW1VT40</accession>
<evidence type="ECO:0000313" key="2">
    <source>
        <dbReference type="Proteomes" id="UP001457282"/>
    </source>
</evidence>
<reference evidence="1 2" key="1">
    <citation type="journal article" date="2023" name="G3 (Bethesda)">
        <title>A chromosome-length genome assembly and annotation of blackberry (Rubus argutus, cv. 'Hillquist').</title>
        <authorList>
            <person name="Bruna T."/>
            <person name="Aryal R."/>
            <person name="Dudchenko O."/>
            <person name="Sargent D.J."/>
            <person name="Mead D."/>
            <person name="Buti M."/>
            <person name="Cavallini A."/>
            <person name="Hytonen T."/>
            <person name="Andres J."/>
            <person name="Pham M."/>
            <person name="Weisz D."/>
            <person name="Mascagni F."/>
            <person name="Usai G."/>
            <person name="Natali L."/>
            <person name="Bassil N."/>
            <person name="Fernandez G.E."/>
            <person name="Lomsadze A."/>
            <person name="Armour M."/>
            <person name="Olukolu B."/>
            <person name="Poorten T."/>
            <person name="Britton C."/>
            <person name="Davik J."/>
            <person name="Ashrafi H."/>
            <person name="Aiden E.L."/>
            <person name="Borodovsky M."/>
            <person name="Worthington M."/>
        </authorList>
    </citation>
    <scope>NUCLEOTIDE SEQUENCE [LARGE SCALE GENOMIC DNA]</scope>
    <source>
        <strain evidence="1">PI 553951</strain>
    </source>
</reference>
<keyword evidence="2" id="KW-1185">Reference proteome</keyword>
<dbReference type="AlphaFoldDB" id="A0AAW1VT40"/>
<name>A0AAW1VT40_RUBAR</name>
<proteinExistence type="predicted"/>
<evidence type="ECO:0000313" key="1">
    <source>
        <dbReference type="EMBL" id="KAK9910266.1"/>
    </source>
</evidence>
<comment type="caution">
    <text evidence="1">The sequence shown here is derived from an EMBL/GenBank/DDBJ whole genome shotgun (WGS) entry which is preliminary data.</text>
</comment>
<organism evidence="1 2">
    <name type="scientific">Rubus argutus</name>
    <name type="common">Southern blackberry</name>
    <dbReference type="NCBI Taxonomy" id="59490"/>
    <lineage>
        <taxon>Eukaryota</taxon>
        <taxon>Viridiplantae</taxon>
        <taxon>Streptophyta</taxon>
        <taxon>Embryophyta</taxon>
        <taxon>Tracheophyta</taxon>
        <taxon>Spermatophyta</taxon>
        <taxon>Magnoliopsida</taxon>
        <taxon>eudicotyledons</taxon>
        <taxon>Gunneridae</taxon>
        <taxon>Pentapetalae</taxon>
        <taxon>rosids</taxon>
        <taxon>fabids</taxon>
        <taxon>Rosales</taxon>
        <taxon>Rosaceae</taxon>
        <taxon>Rosoideae</taxon>
        <taxon>Rosoideae incertae sedis</taxon>
        <taxon>Rubus</taxon>
    </lineage>
</organism>
<gene>
    <name evidence="1" type="ORF">M0R45_034234</name>
</gene>
<dbReference type="Proteomes" id="UP001457282">
    <property type="component" value="Unassembled WGS sequence"/>
</dbReference>